<dbReference type="AlphaFoldDB" id="A0AAV3ZV01"/>
<organism evidence="1 2">
    <name type="scientific">Plakobranchus ocellatus</name>
    <dbReference type="NCBI Taxonomy" id="259542"/>
    <lineage>
        <taxon>Eukaryota</taxon>
        <taxon>Metazoa</taxon>
        <taxon>Spiralia</taxon>
        <taxon>Lophotrochozoa</taxon>
        <taxon>Mollusca</taxon>
        <taxon>Gastropoda</taxon>
        <taxon>Heterobranchia</taxon>
        <taxon>Euthyneura</taxon>
        <taxon>Panpulmonata</taxon>
        <taxon>Sacoglossa</taxon>
        <taxon>Placobranchoidea</taxon>
        <taxon>Plakobranchidae</taxon>
        <taxon>Plakobranchus</taxon>
    </lineage>
</organism>
<protein>
    <submittedName>
        <fullName evidence="1">Uncharacterized protein</fullName>
    </submittedName>
</protein>
<dbReference type="EMBL" id="BLXT01002861">
    <property type="protein sequence ID" value="GFN98702.1"/>
    <property type="molecule type" value="Genomic_DNA"/>
</dbReference>
<sequence length="75" mass="7856">MDALLMVKEASGNKEGGGALVAQWTCMYSSAAEMKMAWGVGGKVASEFALRYAGTLLSRVRVPPPAHWPDGGSEA</sequence>
<name>A0AAV3ZV01_9GAST</name>
<dbReference type="Proteomes" id="UP000735302">
    <property type="component" value="Unassembled WGS sequence"/>
</dbReference>
<evidence type="ECO:0000313" key="2">
    <source>
        <dbReference type="Proteomes" id="UP000735302"/>
    </source>
</evidence>
<gene>
    <name evidence="1" type="ORF">PoB_002520800</name>
</gene>
<reference evidence="1 2" key="1">
    <citation type="journal article" date="2021" name="Elife">
        <title>Chloroplast acquisition without the gene transfer in kleptoplastic sea slugs, Plakobranchus ocellatus.</title>
        <authorList>
            <person name="Maeda T."/>
            <person name="Takahashi S."/>
            <person name="Yoshida T."/>
            <person name="Shimamura S."/>
            <person name="Takaki Y."/>
            <person name="Nagai Y."/>
            <person name="Toyoda A."/>
            <person name="Suzuki Y."/>
            <person name="Arimoto A."/>
            <person name="Ishii H."/>
            <person name="Satoh N."/>
            <person name="Nishiyama T."/>
            <person name="Hasebe M."/>
            <person name="Maruyama T."/>
            <person name="Minagawa J."/>
            <person name="Obokata J."/>
            <person name="Shigenobu S."/>
        </authorList>
    </citation>
    <scope>NUCLEOTIDE SEQUENCE [LARGE SCALE GENOMIC DNA]</scope>
</reference>
<keyword evidence="2" id="KW-1185">Reference proteome</keyword>
<accession>A0AAV3ZV01</accession>
<comment type="caution">
    <text evidence="1">The sequence shown here is derived from an EMBL/GenBank/DDBJ whole genome shotgun (WGS) entry which is preliminary data.</text>
</comment>
<evidence type="ECO:0000313" key="1">
    <source>
        <dbReference type="EMBL" id="GFN98702.1"/>
    </source>
</evidence>
<proteinExistence type="predicted"/>